<protein>
    <recommendedName>
        <fullName evidence="3">Integral membrane protein</fullName>
    </recommendedName>
</protein>
<gene>
    <name evidence="1" type="ORF">C5Y98_29705</name>
</gene>
<evidence type="ECO:0000313" key="2">
    <source>
        <dbReference type="Proteomes" id="UP000239388"/>
    </source>
</evidence>
<accession>A0A2S8F324</accession>
<comment type="caution">
    <text evidence="1">The sequence shown here is derived from an EMBL/GenBank/DDBJ whole genome shotgun (WGS) entry which is preliminary data.</text>
</comment>
<evidence type="ECO:0008006" key="3">
    <source>
        <dbReference type="Google" id="ProtNLM"/>
    </source>
</evidence>
<organism evidence="1 2">
    <name type="scientific">Blastopirellula marina</name>
    <dbReference type="NCBI Taxonomy" id="124"/>
    <lineage>
        <taxon>Bacteria</taxon>
        <taxon>Pseudomonadati</taxon>
        <taxon>Planctomycetota</taxon>
        <taxon>Planctomycetia</taxon>
        <taxon>Pirellulales</taxon>
        <taxon>Pirellulaceae</taxon>
        <taxon>Blastopirellula</taxon>
    </lineage>
</organism>
<evidence type="ECO:0000313" key="1">
    <source>
        <dbReference type="EMBL" id="PQO26566.1"/>
    </source>
</evidence>
<proteinExistence type="predicted"/>
<dbReference type="EMBL" id="PUIB01000030">
    <property type="protein sequence ID" value="PQO26566.1"/>
    <property type="molecule type" value="Genomic_DNA"/>
</dbReference>
<reference evidence="1 2" key="1">
    <citation type="submission" date="2018-02" db="EMBL/GenBank/DDBJ databases">
        <title>Comparative genomes isolates from brazilian mangrove.</title>
        <authorList>
            <person name="Araujo J.E."/>
            <person name="Taketani R.G."/>
            <person name="Silva M.C.P."/>
            <person name="Loureco M.V."/>
            <person name="Andreote F.D."/>
        </authorList>
    </citation>
    <scope>NUCLEOTIDE SEQUENCE [LARGE SCALE GENOMIC DNA]</scope>
    <source>
        <strain evidence="1 2">NAP PRIS-MGV</strain>
    </source>
</reference>
<sequence>MIELKSVELVFTFPEVHPQAKLRICFQRTLRIPDDGNNYPLPPGLGPFPLRHVDDFAASVPPHWLKRGGVMLPMYQSEAMWLKFDSGIIAGNDAEYPFAIKIAAGKQCAVSGQPWQEGLRRKPQDYLVAPGQPWLDGFSVGKGVIRQFVAMPLGSGYTAEEQITGEAEFGGLQIAAYPMKRDVFERRFPKSANQKARCKRRSADLSMDFCMAAPDMGLAPGGSMRQEIYDDPYDFEDWDLGSTSRCFVHLCNSLVWQSITDTPPPQPAPTAKRYSKAGLPWFDYYDDSQIALEGSEVLAQLKSVAQMSAEKGDVVLPENGSATPEKIIEYRKGLRQGQVREGQF</sequence>
<dbReference type="AlphaFoldDB" id="A0A2S8F324"/>
<name>A0A2S8F324_9BACT</name>
<dbReference type="OrthoDB" id="4304666at2"/>
<dbReference type="RefSeq" id="WP_105360049.1">
    <property type="nucleotide sequence ID" value="NZ_PUIB01000030.1"/>
</dbReference>
<dbReference type="Proteomes" id="UP000239388">
    <property type="component" value="Unassembled WGS sequence"/>
</dbReference>